<dbReference type="GeneID" id="61778061"/>
<dbReference type="EMBL" id="PUUL01000033">
    <property type="protein sequence ID" value="RXD55185.1"/>
    <property type="molecule type" value="Genomic_DNA"/>
</dbReference>
<dbReference type="PANTHER" id="PTHR13504">
    <property type="entry name" value="FIDO DOMAIN-CONTAINING PROTEIN DDB_G0283145"/>
    <property type="match status" value="1"/>
</dbReference>
<dbReference type="EMBL" id="JZUY01000040">
    <property type="protein sequence ID" value="KLC05466.1"/>
    <property type="molecule type" value="Genomic_DNA"/>
</dbReference>
<dbReference type="GO" id="GO:0051301">
    <property type="term" value="P:cell division"/>
    <property type="evidence" value="ECO:0007669"/>
    <property type="project" value="UniProtKB-KW"/>
</dbReference>
<protein>
    <submittedName>
        <fullName evidence="4">Cell division protein Fic</fullName>
    </submittedName>
    <submittedName>
        <fullName evidence="6">DUF4172 domain-containing protein</fullName>
    </submittedName>
    <submittedName>
        <fullName evidence="5">Fic family protein</fullName>
    </submittedName>
</protein>
<keyword evidence="7" id="KW-1185">Reference proteome</keyword>
<dbReference type="InterPro" id="IPR036388">
    <property type="entry name" value="WH-like_DNA-bd_sf"/>
</dbReference>
<dbReference type="Gene3D" id="1.10.3290.10">
    <property type="entry name" value="Fido-like domain"/>
    <property type="match status" value="1"/>
</dbReference>
<dbReference type="Proteomes" id="UP000471082">
    <property type="component" value="Unassembled WGS sequence"/>
</dbReference>
<evidence type="ECO:0000313" key="5">
    <source>
        <dbReference type="EMBL" id="NEL75519.1"/>
    </source>
</evidence>
<dbReference type="InterPro" id="IPR040198">
    <property type="entry name" value="Fido_containing"/>
</dbReference>
<keyword evidence="4" id="KW-0132">Cell division</keyword>
<evidence type="ECO:0000313" key="8">
    <source>
        <dbReference type="Proteomes" id="UP000289372"/>
    </source>
</evidence>
<name>A0A0G9D3I1_XANPE</name>
<reference evidence="5 9" key="3">
    <citation type="submission" date="2019-11" db="EMBL/GenBank/DDBJ databases">
        <title>Genome-resolved metagenomics to study the prevalence of co-infection and intraspecific heterogeneity among plant pathogen metapopulations.</title>
        <authorList>
            <person name="Newberry E."/>
            <person name="Bhandari R."/>
            <person name="Kemble J."/>
            <person name="Sikora E."/>
            <person name="Potnis N."/>
        </authorList>
    </citation>
    <scope>NUCLEOTIDE SEQUENCE [LARGE SCALE GENOMIC DNA]</scope>
    <source>
        <strain evidence="5">Xp_Tom_Tuscaloosa_18b</strain>
    </source>
</reference>
<evidence type="ECO:0000259" key="3">
    <source>
        <dbReference type="PROSITE" id="PS51459"/>
    </source>
</evidence>
<feature type="domain" description="Fido" evidence="3">
    <location>
        <begin position="123"/>
        <end position="282"/>
    </location>
</feature>
<dbReference type="SUPFAM" id="SSF46785">
    <property type="entry name" value="Winged helix' DNA-binding domain"/>
    <property type="match status" value="1"/>
</dbReference>
<dbReference type="InterPro" id="IPR036597">
    <property type="entry name" value="Fido-like_dom_sf"/>
</dbReference>
<keyword evidence="4" id="KW-0131">Cell cycle</keyword>
<dbReference type="InterPro" id="IPR003812">
    <property type="entry name" value="Fido"/>
</dbReference>
<evidence type="ECO:0000313" key="4">
    <source>
        <dbReference type="EMBL" id="KLC05466.1"/>
    </source>
</evidence>
<keyword evidence="2" id="KW-0067">ATP-binding</keyword>
<gene>
    <name evidence="6" type="ORF">DB769_06710</name>
    <name evidence="5" type="ORF">G3W61_04475</name>
    <name evidence="4" type="ORF">XP315_10795</name>
</gene>
<dbReference type="SUPFAM" id="SSF140931">
    <property type="entry name" value="Fic-like"/>
    <property type="match status" value="1"/>
</dbReference>
<comment type="caution">
    <text evidence="5">The sequence shown here is derived from an EMBL/GenBank/DDBJ whole genome shotgun (WGS) entry which is preliminary data.</text>
</comment>
<dbReference type="InterPro" id="IPR025230">
    <property type="entry name" value="DUF4172"/>
</dbReference>
<dbReference type="PROSITE" id="PS51459">
    <property type="entry name" value="FIDO"/>
    <property type="match status" value="1"/>
</dbReference>
<dbReference type="Gene3D" id="1.10.10.10">
    <property type="entry name" value="Winged helix-like DNA-binding domain superfamily/Winged helix DNA-binding domain"/>
    <property type="match status" value="1"/>
</dbReference>
<dbReference type="GO" id="GO:0005524">
    <property type="term" value="F:ATP binding"/>
    <property type="evidence" value="ECO:0007669"/>
    <property type="project" value="UniProtKB-KW"/>
</dbReference>
<evidence type="ECO:0000313" key="9">
    <source>
        <dbReference type="Proteomes" id="UP000471082"/>
    </source>
</evidence>
<proteinExistence type="predicted"/>
<dbReference type="InterPro" id="IPR036390">
    <property type="entry name" value="WH_DNA-bd_sf"/>
</dbReference>
<dbReference type="PANTHER" id="PTHR13504:SF33">
    <property type="entry name" value="FIC FAMILY PROTEIN"/>
    <property type="match status" value="1"/>
</dbReference>
<reference evidence="6 8" key="2">
    <citation type="submission" date="2018-02" db="EMBL/GenBank/DDBJ databases">
        <title>Characterization of Xanthomonas diversity in transplant houses and field plants.</title>
        <authorList>
            <person name="Abrahamian P."/>
            <person name="Timilsina S."/>
            <person name="Minsavage G.V."/>
            <person name="Goss E.M."/>
            <person name="Jones J.B."/>
            <person name="Vallad G.E."/>
        </authorList>
    </citation>
    <scope>NUCLEOTIDE SEQUENCE [LARGE SCALE GENOMIC DNA]</scope>
    <source>
        <strain evidence="6 8">GEV2132</strain>
    </source>
</reference>
<keyword evidence="2" id="KW-0547">Nucleotide-binding</keyword>
<reference evidence="4 7" key="1">
    <citation type="submission" date="2015-02" db="EMBL/GenBank/DDBJ databases">
        <title>Whole genome sequencing of multiple isolates of three species of pepper and tomato-infecting xanthomonads reveals genetic diversity in field strains and pinpoints effectors responsible for host specificity.</title>
        <authorList>
            <person name="Schwartz A."/>
            <person name="Dahlbeck D."/>
            <person name="Staskawicz B."/>
            <person name="Bart R."/>
            <person name="Potnis N."/>
            <person name="Minsavage G."/>
            <person name="Timilsina S."/>
            <person name="Goss E."/>
            <person name="Jones J."/>
            <person name="Vallad G."/>
            <person name="Barak J."/>
            <person name="Miller S."/>
            <person name="Ritchie D."/>
            <person name="Martins J.Jr."/>
            <person name="Patane J.S."/>
            <person name="Setubal J.C."/>
        </authorList>
    </citation>
    <scope>NUCLEOTIDE SEQUENCE [LARGE SCALE GENOMIC DNA]</scope>
    <source>
        <strain evidence="4 7">Xp3-15</strain>
    </source>
</reference>
<feature type="active site" evidence="1">
    <location>
        <position position="217"/>
    </location>
</feature>
<dbReference type="AlphaFoldDB" id="A0A0G9D3I1"/>
<feature type="binding site" evidence="2">
    <location>
        <begin position="259"/>
        <end position="260"/>
    </location>
    <ligand>
        <name>ATP</name>
        <dbReference type="ChEBI" id="CHEBI:30616"/>
    </ligand>
</feature>
<dbReference type="RefSeq" id="WP_008574147.1">
    <property type="nucleotide sequence ID" value="NZ_CP018475.1"/>
</dbReference>
<evidence type="ECO:0000256" key="1">
    <source>
        <dbReference type="PIRSR" id="PIRSR640198-1"/>
    </source>
</evidence>
<evidence type="ECO:0000256" key="2">
    <source>
        <dbReference type="PIRSR" id="PIRSR640198-2"/>
    </source>
</evidence>
<dbReference type="EMBL" id="JAAGYU010000012">
    <property type="protein sequence ID" value="NEL75519.1"/>
    <property type="molecule type" value="Genomic_DNA"/>
</dbReference>
<dbReference type="KEGG" id="xpe:BJD13_10885"/>
<dbReference type="Proteomes" id="UP000289372">
    <property type="component" value="Unassembled WGS sequence"/>
</dbReference>
<organism evidence="5 9">
    <name type="scientific">Xanthomonas perforans</name>
    <dbReference type="NCBI Taxonomy" id="442694"/>
    <lineage>
        <taxon>Bacteria</taxon>
        <taxon>Pseudomonadati</taxon>
        <taxon>Pseudomonadota</taxon>
        <taxon>Gammaproteobacteria</taxon>
        <taxon>Lysobacterales</taxon>
        <taxon>Lysobacteraceae</taxon>
        <taxon>Xanthomonas</taxon>
    </lineage>
</organism>
<sequence>MPNRTTEPRPRWIWQQPDWPGFHWQADALAALLRDCQHAHGQLLGMAGAVAGDQQAAEALDTLLSNIVTSSAIEGERLDVGSVRSSLARHLGLAEDSPRRTTGRSEGLAELMLDATGHADTPLDLPRLLQWHRWLFAEQDSLLPSRIRIGALRGDEPMQVVSGRLDRPTVHFEAPPRDDLDAQLAAFLDWFASSRTDATLDPLLRAGIAHLWFVTLHPFDDGNGRLTRSLTDLALAQAQPQAIRLHALSASILADRSGYYRSLETTQKGSLDITGWLRWFLTTLHDSLVQALHRIDRVLAKARFWQLHHAQPLSAEQVKVLNRLLDGGERGFEHGISASQYQAVAKVSKATATRHLADLLEKGCLRRLPGSGRSTRYAINTPASSIALPARTTSEQGSTP</sequence>
<evidence type="ECO:0000313" key="6">
    <source>
        <dbReference type="EMBL" id="RXD55185.1"/>
    </source>
</evidence>
<dbReference type="Pfam" id="PF13776">
    <property type="entry name" value="DUF4172"/>
    <property type="match status" value="1"/>
</dbReference>
<accession>A0A0G9D3I1</accession>
<dbReference type="Proteomes" id="UP000035369">
    <property type="component" value="Unassembled WGS sequence"/>
</dbReference>
<dbReference type="Pfam" id="PF02661">
    <property type="entry name" value="Fic"/>
    <property type="match status" value="1"/>
</dbReference>
<evidence type="ECO:0000313" key="7">
    <source>
        <dbReference type="Proteomes" id="UP000035369"/>
    </source>
</evidence>
<feature type="binding site" evidence="2">
    <location>
        <begin position="221"/>
        <end position="228"/>
    </location>
    <ligand>
        <name>ATP</name>
        <dbReference type="ChEBI" id="CHEBI:30616"/>
    </ligand>
</feature>